<feature type="non-terminal residue" evidence="1">
    <location>
        <position position="86"/>
    </location>
</feature>
<organism evidence="1 2">
    <name type="scientific">Cirrhinus mrigala</name>
    <name type="common">Mrigala</name>
    <dbReference type="NCBI Taxonomy" id="683832"/>
    <lineage>
        <taxon>Eukaryota</taxon>
        <taxon>Metazoa</taxon>
        <taxon>Chordata</taxon>
        <taxon>Craniata</taxon>
        <taxon>Vertebrata</taxon>
        <taxon>Euteleostomi</taxon>
        <taxon>Actinopterygii</taxon>
        <taxon>Neopterygii</taxon>
        <taxon>Teleostei</taxon>
        <taxon>Ostariophysi</taxon>
        <taxon>Cypriniformes</taxon>
        <taxon>Cyprinidae</taxon>
        <taxon>Labeoninae</taxon>
        <taxon>Labeonini</taxon>
        <taxon>Cirrhinus</taxon>
    </lineage>
</organism>
<dbReference type="PANTHER" id="PTHR47331:SF5">
    <property type="entry name" value="RIBONUCLEASE H"/>
    <property type="match status" value="1"/>
</dbReference>
<keyword evidence="2" id="KW-1185">Reference proteome</keyword>
<proteinExistence type="predicted"/>
<gene>
    <name evidence="1" type="ORF">M9458_041248</name>
</gene>
<dbReference type="AlphaFoldDB" id="A0ABD0NIQ9"/>
<dbReference type="EMBL" id="JAMKFB020000021">
    <property type="protein sequence ID" value="KAL0161852.1"/>
    <property type="molecule type" value="Genomic_DNA"/>
</dbReference>
<evidence type="ECO:0000313" key="1">
    <source>
        <dbReference type="EMBL" id="KAL0161852.1"/>
    </source>
</evidence>
<reference evidence="1 2" key="1">
    <citation type="submission" date="2024-05" db="EMBL/GenBank/DDBJ databases">
        <title>Genome sequencing and assembly of Indian major carp, Cirrhinus mrigala (Hamilton, 1822).</title>
        <authorList>
            <person name="Mohindra V."/>
            <person name="Chowdhury L.M."/>
            <person name="Lal K."/>
            <person name="Jena J.K."/>
        </authorList>
    </citation>
    <scope>NUCLEOTIDE SEQUENCE [LARGE SCALE GENOMIC DNA]</scope>
    <source>
        <strain evidence="1">CM1030</strain>
        <tissue evidence="1">Blood</tissue>
    </source>
</reference>
<protein>
    <submittedName>
        <fullName evidence="1">Uncharacterized protein</fullName>
    </submittedName>
</protein>
<evidence type="ECO:0000313" key="2">
    <source>
        <dbReference type="Proteomes" id="UP001529510"/>
    </source>
</evidence>
<dbReference type="PANTHER" id="PTHR47331">
    <property type="entry name" value="PHD-TYPE DOMAIN-CONTAINING PROTEIN"/>
    <property type="match status" value="1"/>
</dbReference>
<comment type="caution">
    <text evidence="1">The sequence shown here is derived from an EMBL/GenBank/DDBJ whole genome shotgun (WGS) entry which is preliminary data.</text>
</comment>
<dbReference type="Proteomes" id="UP001529510">
    <property type="component" value="Unassembled WGS sequence"/>
</dbReference>
<sequence length="86" mass="9753">MNRLIQAGYVKEITADKADKSEESWYLAHHLIYHNEKAHLVLNCSYVYKGTSLNEQLLPGPNLGPSLIGVLLRFRQHHVAISGDIR</sequence>
<name>A0ABD0NIQ9_CIRMR</name>
<accession>A0ABD0NIQ9</accession>